<dbReference type="Proteomes" id="UP000304912">
    <property type="component" value="Chromosome"/>
</dbReference>
<accession>A0A5B7YBR0</accession>
<dbReference type="NCBIfam" id="TIGR02595">
    <property type="entry name" value="PEP_CTERM"/>
    <property type="match status" value="1"/>
</dbReference>
<sequence>MKIKNLVKTLALTAGIAASFSSHATFLDFQIDETPYGGEVITADKLNGGFKEVITFDEEGNFTANAFASMGQLFDNEGGDNLGRGSMIGSNYTMYAIFSATGTVTPTGSDEGLIAELNASQGGFQLYLDRNYDTEASGSLVLSNNEDDLLLGESTRIGENVALIYGFGGVYDFMFFDFELTENGDSYFVSPSPFYTYVSVDGDFDTFPLEGEQFVTGDVSAVFVPEPSTLAVLGLGLLGLGATSRRKAK</sequence>
<feature type="signal peptide" evidence="1">
    <location>
        <begin position="1"/>
        <end position="24"/>
    </location>
</feature>
<keyword evidence="1" id="KW-0732">Signal</keyword>
<feature type="chain" id="PRO_5022750564" evidence="1">
    <location>
        <begin position="25"/>
        <end position="249"/>
    </location>
</feature>
<dbReference type="Pfam" id="PF07589">
    <property type="entry name" value="PEP-CTERM"/>
    <property type="match status" value="1"/>
</dbReference>
<reference evidence="3 4" key="1">
    <citation type="submission" date="2019-04" db="EMBL/GenBank/DDBJ databases">
        <title>Salinimonas iocasae sp. nov., a halophilic bacterium isolated from the outer tube casing of tubeworms in Okinawa Trough.</title>
        <authorList>
            <person name="Zhang H."/>
            <person name="Wang H."/>
            <person name="Li C."/>
        </authorList>
    </citation>
    <scope>NUCLEOTIDE SEQUENCE [LARGE SCALE GENOMIC DNA]</scope>
    <source>
        <strain evidence="3 4">KX18D6</strain>
    </source>
</reference>
<keyword evidence="4" id="KW-1185">Reference proteome</keyword>
<evidence type="ECO:0000313" key="3">
    <source>
        <dbReference type="EMBL" id="QCZ92935.1"/>
    </source>
</evidence>
<evidence type="ECO:0000256" key="1">
    <source>
        <dbReference type="SAM" id="SignalP"/>
    </source>
</evidence>
<evidence type="ECO:0000313" key="4">
    <source>
        <dbReference type="Proteomes" id="UP000304912"/>
    </source>
</evidence>
<organism evidence="3 4">
    <name type="scientific">Salinimonas iocasae</name>
    <dbReference type="NCBI Taxonomy" id="2572577"/>
    <lineage>
        <taxon>Bacteria</taxon>
        <taxon>Pseudomonadati</taxon>
        <taxon>Pseudomonadota</taxon>
        <taxon>Gammaproteobacteria</taxon>
        <taxon>Alteromonadales</taxon>
        <taxon>Alteromonadaceae</taxon>
        <taxon>Alteromonas/Salinimonas group</taxon>
        <taxon>Salinimonas</taxon>
    </lineage>
</organism>
<dbReference type="RefSeq" id="WP_139755683.1">
    <property type="nucleotide sequence ID" value="NZ_CP039852.1"/>
</dbReference>
<name>A0A5B7YBR0_9ALTE</name>
<dbReference type="OrthoDB" id="5786648at2"/>
<protein>
    <submittedName>
        <fullName evidence="3">Flocculation-associated PEP-CTERM protein PepA</fullName>
    </submittedName>
</protein>
<evidence type="ECO:0000259" key="2">
    <source>
        <dbReference type="Pfam" id="PF07589"/>
    </source>
</evidence>
<feature type="domain" description="Ice-binding protein C-terminal" evidence="2">
    <location>
        <begin position="224"/>
        <end position="246"/>
    </location>
</feature>
<gene>
    <name evidence="3" type="primary">pepA</name>
    <name evidence="3" type="ORF">FBQ74_05270</name>
</gene>
<proteinExistence type="predicted"/>
<dbReference type="KEGG" id="salk:FBQ74_05270"/>
<dbReference type="InterPro" id="IPR013424">
    <property type="entry name" value="Ice-binding_C"/>
</dbReference>
<dbReference type="AlphaFoldDB" id="A0A5B7YBR0"/>
<dbReference type="EMBL" id="CP039852">
    <property type="protein sequence ID" value="QCZ92935.1"/>
    <property type="molecule type" value="Genomic_DNA"/>
</dbReference>
<dbReference type="NCBIfam" id="NF033554">
    <property type="entry name" value="floc_PepA"/>
    <property type="match status" value="1"/>
</dbReference>